<keyword evidence="2" id="KW-1185">Reference proteome</keyword>
<dbReference type="RefSeq" id="WP_132791202.1">
    <property type="nucleotide sequence ID" value="NZ_SLXM01000001.1"/>
</dbReference>
<comment type="caution">
    <text evidence="1">The sequence shown here is derived from an EMBL/GenBank/DDBJ whole genome shotgun (WGS) entry which is preliminary data.</text>
</comment>
<dbReference type="SUPFAM" id="SSF158682">
    <property type="entry name" value="TerB-like"/>
    <property type="match status" value="1"/>
</dbReference>
<accession>A0A4R2P1Y2</accession>
<evidence type="ECO:0000313" key="1">
    <source>
        <dbReference type="EMBL" id="TCP27881.1"/>
    </source>
</evidence>
<gene>
    <name evidence="1" type="ORF">EV195_10140</name>
</gene>
<name>A0A4R2P1Y2_9FLAO</name>
<dbReference type="AlphaFoldDB" id="A0A4R2P1Y2"/>
<dbReference type="InterPro" id="IPR029024">
    <property type="entry name" value="TerB-like"/>
</dbReference>
<sequence length="147" mass="16683">MSISDLYTSGQHQQEIGQFASIVSIAIADNKLTDGEERLLIRTAKRLNISDEEFKQILKNPKAYPVNPPISYVESIERLFQLTTMIFADDEVSKDEVVLMRKIAIALGFPLVNVEKVCDEAIHLVMNDNDLDDFIEAIKEVNDTKRQ</sequence>
<dbReference type="Proteomes" id="UP000294564">
    <property type="component" value="Unassembled WGS sequence"/>
</dbReference>
<dbReference type="OrthoDB" id="981083at2"/>
<dbReference type="CDD" id="cd07177">
    <property type="entry name" value="terB_like"/>
    <property type="match status" value="1"/>
</dbReference>
<reference evidence="1 2" key="1">
    <citation type="submission" date="2019-03" db="EMBL/GenBank/DDBJ databases">
        <title>Genomic Encyclopedia of Type Strains, Phase IV (KMG-IV): sequencing the most valuable type-strain genomes for metagenomic binning, comparative biology and taxonomic classification.</title>
        <authorList>
            <person name="Goeker M."/>
        </authorList>
    </citation>
    <scope>NUCLEOTIDE SEQUENCE [LARGE SCALE GENOMIC DNA]</scope>
    <source>
        <strain evidence="1 2">DSM 14836</strain>
    </source>
</reference>
<evidence type="ECO:0008006" key="3">
    <source>
        <dbReference type="Google" id="ProtNLM"/>
    </source>
</evidence>
<dbReference type="EMBL" id="SLXM01000001">
    <property type="protein sequence ID" value="TCP27881.1"/>
    <property type="molecule type" value="Genomic_DNA"/>
</dbReference>
<dbReference type="Gene3D" id="1.10.3680.10">
    <property type="entry name" value="TerB-like"/>
    <property type="match status" value="1"/>
</dbReference>
<protein>
    <recommendedName>
        <fullName evidence="3">Tellurite resistance protein TerB</fullName>
    </recommendedName>
</protein>
<proteinExistence type="predicted"/>
<evidence type="ECO:0000313" key="2">
    <source>
        <dbReference type="Proteomes" id="UP000294564"/>
    </source>
</evidence>
<organism evidence="1 2">
    <name type="scientific">Tenacibaculum skagerrakense</name>
    <dbReference type="NCBI Taxonomy" id="186571"/>
    <lineage>
        <taxon>Bacteria</taxon>
        <taxon>Pseudomonadati</taxon>
        <taxon>Bacteroidota</taxon>
        <taxon>Flavobacteriia</taxon>
        <taxon>Flavobacteriales</taxon>
        <taxon>Flavobacteriaceae</taxon>
        <taxon>Tenacibaculum</taxon>
    </lineage>
</organism>